<dbReference type="EMBL" id="FTNU01000006">
    <property type="protein sequence ID" value="SIR89894.1"/>
    <property type="molecule type" value="Genomic_DNA"/>
</dbReference>
<name>A0A1N7EPA7_9GAMM</name>
<dbReference type="AlphaFoldDB" id="A0A1N7EPA7"/>
<accession>A0A1N7EPA7</accession>
<dbReference type="PANTHER" id="PTHR43673:SF10">
    <property type="entry name" value="NADH DEHYDROGENASE_NAD(P)H NITROREDUCTASE XCC3605-RELATED"/>
    <property type="match status" value="1"/>
</dbReference>
<feature type="domain" description="Nitroreductase" evidence="4">
    <location>
        <begin position="8"/>
        <end position="193"/>
    </location>
</feature>
<comment type="similarity">
    <text evidence="1">Belongs to the nitroreductase family.</text>
</comment>
<dbReference type="CDD" id="cd02149">
    <property type="entry name" value="NfsB-like"/>
    <property type="match status" value="1"/>
</dbReference>
<keyword evidence="6" id="KW-1185">Reference proteome</keyword>
<organism evidence="5 6">
    <name type="scientific">Moraxella cuniculi DSM 21768</name>
    <dbReference type="NCBI Taxonomy" id="1122245"/>
    <lineage>
        <taxon>Bacteria</taxon>
        <taxon>Pseudomonadati</taxon>
        <taxon>Pseudomonadota</taxon>
        <taxon>Gammaproteobacteria</taxon>
        <taxon>Moraxellales</taxon>
        <taxon>Moraxellaceae</taxon>
        <taxon>Moraxella</taxon>
    </lineage>
</organism>
<evidence type="ECO:0000313" key="6">
    <source>
        <dbReference type="Proteomes" id="UP000187495"/>
    </source>
</evidence>
<evidence type="ECO:0000313" key="5">
    <source>
        <dbReference type="EMBL" id="SIR89894.1"/>
    </source>
</evidence>
<dbReference type="PANTHER" id="PTHR43673">
    <property type="entry name" value="NAD(P)H NITROREDUCTASE YDGI-RELATED"/>
    <property type="match status" value="1"/>
</dbReference>
<protein>
    <submittedName>
        <fullName evidence="5">Nitroreductase / dihydropteridine reductase</fullName>
    </submittedName>
</protein>
<sequence length="217" mass="24736">MNPVIYAQQRYTCKSYDANRKIDAQTLDDLLQMLWLSPSSINIQPWRFFVTDNAQTKEKIIKSMIDGDEHNVAKINNCSHVIIFCTRTNIDQDHLMRVLQAEKDSGRFASEDIMKARLTLCQHYISQLTADADTLFHWAENQTFIALGQLLLSAQLLGVDATPIGGYNKQLLNKEFEFDKQNLQSSVLVALGYASNNDNNKTLAKARLDKAEIFEFI</sequence>
<keyword evidence="2" id="KW-0521">NADP</keyword>
<dbReference type="NCBIfam" id="NF008275">
    <property type="entry name" value="PRK11053.1"/>
    <property type="match status" value="1"/>
</dbReference>
<dbReference type="Pfam" id="PF00881">
    <property type="entry name" value="Nitroreductase"/>
    <property type="match status" value="1"/>
</dbReference>
<dbReference type="InterPro" id="IPR033878">
    <property type="entry name" value="NfsB-like"/>
</dbReference>
<evidence type="ECO:0000256" key="3">
    <source>
        <dbReference type="ARBA" id="ARBA00023002"/>
    </source>
</evidence>
<dbReference type="SUPFAM" id="SSF55469">
    <property type="entry name" value="FMN-dependent nitroreductase-like"/>
    <property type="match status" value="1"/>
</dbReference>
<keyword evidence="3" id="KW-0560">Oxidoreductase</keyword>
<dbReference type="STRING" id="34061.B0189_02240"/>
<proteinExistence type="inferred from homology"/>
<evidence type="ECO:0000256" key="1">
    <source>
        <dbReference type="ARBA" id="ARBA00007118"/>
    </source>
</evidence>
<evidence type="ECO:0000256" key="2">
    <source>
        <dbReference type="ARBA" id="ARBA00022857"/>
    </source>
</evidence>
<dbReference type="InterPro" id="IPR029479">
    <property type="entry name" value="Nitroreductase"/>
</dbReference>
<reference evidence="6" key="1">
    <citation type="submission" date="2017-01" db="EMBL/GenBank/DDBJ databases">
        <authorList>
            <person name="Varghese N."/>
            <person name="Submissions S."/>
        </authorList>
    </citation>
    <scope>NUCLEOTIDE SEQUENCE [LARGE SCALE GENOMIC DNA]</scope>
    <source>
        <strain evidence="6">DSM 21768</strain>
    </source>
</reference>
<dbReference type="Proteomes" id="UP000187495">
    <property type="component" value="Unassembled WGS sequence"/>
</dbReference>
<gene>
    <name evidence="5" type="ORF">SAMN02745664_10673</name>
</gene>
<dbReference type="GO" id="GO:0016491">
    <property type="term" value="F:oxidoreductase activity"/>
    <property type="evidence" value="ECO:0007669"/>
    <property type="project" value="UniProtKB-KW"/>
</dbReference>
<dbReference type="RefSeq" id="WP_076555159.1">
    <property type="nucleotide sequence ID" value="NZ_FTNU01000006.1"/>
</dbReference>
<dbReference type="Gene3D" id="3.40.109.10">
    <property type="entry name" value="NADH Oxidase"/>
    <property type="match status" value="1"/>
</dbReference>
<dbReference type="InterPro" id="IPR000415">
    <property type="entry name" value="Nitroreductase-like"/>
</dbReference>
<evidence type="ECO:0000259" key="4">
    <source>
        <dbReference type="Pfam" id="PF00881"/>
    </source>
</evidence>